<dbReference type="AlphaFoldDB" id="A0A1R3KHI5"/>
<comment type="caution">
    <text evidence="1">The sequence shown here is derived from an EMBL/GenBank/DDBJ whole genome shotgun (WGS) entry which is preliminary data.</text>
</comment>
<sequence length="38" mass="4185">MAERPTTSHSNKYTNRLASLSSSTFSAEFSLTSAISRF</sequence>
<proteinExistence type="predicted"/>
<accession>A0A1R3KHI5</accession>
<dbReference type="Proteomes" id="UP000187203">
    <property type="component" value="Unassembled WGS sequence"/>
</dbReference>
<reference evidence="2" key="1">
    <citation type="submission" date="2013-09" db="EMBL/GenBank/DDBJ databases">
        <title>Corchorus olitorius genome sequencing.</title>
        <authorList>
            <person name="Alam M."/>
            <person name="Haque M.S."/>
            <person name="Islam M.S."/>
            <person name="Emdad E.M."/>
            <person name="Islam M.M."/>
            <person name="Ahmed B."/>
            <person name="Halim A."/>
            <person name="Hossen Q.M.M."/>
            <person name="Hossain M.Z."/>
            <person name="Ahmed R."/>
            <person name="Khan M.M."/>
            <person name="Islam R."/>
            <person name="Rashid M.M."/>
            <person name="Khan S.A."/>
            <person name="Rahman M.S."/>
            <person name="Alam M."/>
            <person name="Yahiya A.S."/>
            <person name="Khan M.S."/>
            <person name="Azam M.S."/>
            <person name="Haque T."/>
            <person name="Lashkar M.Z.H."/>
            <person name="Akhand A.I."/>
            <person name="Morshed G."/>
            <person name="Roy S."/>
            <person name="Uddin K.S."/>
            <person name="Rabeya T."/>
            <person name="Hossain A.S."/>
            <person name="Chowdhury A."/>
            <person name="Snigdha A.R."/>
            <person name="Mortoza M.S."/>
            <person name="Matin S.A."/>
            <person name="Hoque S.M.E."/>
            <person name="Islam M.K."/>
            <person name="Roy D.K."/>
            <person name="Haider R."/>
            <person name="Moosa M.M."/>
            <person name="Elias S.M."/>
            <person name="Hasan A.M."/>
            <person name="Jahan S."/>
            <person name="Shafiuddin M."/>
            <person name="Mahmood N."/>
            <person name="Shommy N.S."/>
        </authorList>
    </citation>
    <scope>NUCLEOTIDE SEQUENCE [LARGE SCALE GENOMIC DNA]</scope>
    <source>
        <strain evidence="2">cv. O-4</strain>
    </source>
</reference>
<protein>
    <submittedName>
        <fullName evidence="1">Uncharacterized protein</fullName>
    </submittedName>
</protein>
<evidence type="ECO:0000313" key="1">
    <source>
        <dbReference type="EMBL" id="OMP06530.1"/>
    </source>
</evidence>
<organism evidence="1 2">
    <name type="scientific">Corchorus olitorius</name>
    <dbReference type="NCBI Taxonomy" id="93759"/>
    <lineage>
        <taxon>Eukaryota</taxon>
        <taxon>Viridiplantae</taxon>
        <taxon>Streptophyta</taxon>
        <taxon>Embryophyta</taxon>
        <taxon>Tracheophyta</taxon>
        <taxon>Spermatophyta</taxon>
        <taxon>Magnoliopsida</taxon>
        <taxon>eudicotyledons</taxon>
        <taxon>Gunneridae</taxon>
        <taxon>Pentapetalae</taxon>
        <taxon>rosids</taxon>
        <taxon>malvids</taxon>
        <taxon>Malvales</taxon>
        <taxon>Malvaceae</taxon>
        <taxon>Grewioideae</taxon>
        <taxon>Apeibeae</taxon>
        <taxon>Corchorus</taxon>
    </lineage>
</organism>
<evidence type="ECO:0000313" key="2">
    <source>
        <dbReference type="Proteomes" id="UP000187203"/>
    </source>
</evidence>
<dbReference type="EMBL" id="AWUE01013582">
    <property type="protein sequence ID" value="OMP06530.1"/>
    <property type="molecule type" value="Genomic_DNA"/>
</dbReference>
<gene>
    <name evidence="1" type="ORF">COLO4_08080</name>
</gene>
<name>A0A1R3KHI5_9ROSI</name>
<keyword evidence="2" id="KW-1185">Reference proteome</keyword>